<feature type="compositionally biased region" description="Basic residues" evidence="1">
    <location>
        <begin position="39"/>
        <end position="48"/>
    </location>
</feature>
<name>A0A5B7GTY6_PORTR</name>
<keyword evidence="3" id="KW-1185">Reference proteome</keyword>
<feature type="compositionally biased region" description="Basic and acidic residues" evidence="1">
    <location>
        <begin position="49"/>
        <end position="64"/>
    </location>
</feature>
<dbReference type="Proteomes" id="UP000324222">
    <property type="component" value="Unassembled WGS sequence"/>
</dbReference>
<organism evidence="2 3">
    <name type="scientific">Portunus trituberculatus</name>
    <name type="common">Swimming crab</name>
    <name type="synonym">Neptunus trituberculatus</name>
    <dbReference type="NCBI Taxonomy" id="210409"/>
    <lineage>
        <taxon>Eukaryota</taxon>
        <taxon>Metazoa</taxon>
        <taxon>Ecdysozoa</taxon>
        <taxon>Arthropoda</taxon>
        <taxon>Crustacea</taxon>
        <taxon>Multicrustacea</taxon>
        <taxon>Malacostraca</taxon>
        <taxon>Eumalacostraca</taxon>
        <taxon>Eucarida</taxon>
        <taxon>Decapoda</taxon>
        <taxon>Pleocyemata</taxon>
        <taxon>Brachyura</taxon>
        <taxon>Eubrachyura</taxon>
        <taxon>Portunoidea</taxon>
        <taxon>Portunidae</taxon>
        <taxon>Portuninae</taxon>
        <taxon>Portunus</taxon>
    </lineage>
</organism>
<feature type="region of interest" description="Disordered" evidence="1">
    <location>
        <begin position="39"/>
        <end position="64"/>
    </location>
</feature>
<dbReference type="EMBL" id="VSRR010017581">
    <property type="protein sequence ID" value="MPC60488.1"/>
    <property type="molecule type" value="Genomic_DNA"/>
</dbReference>
<evidence type="ECO:0000313" key="3">
    <source>
        <dbReference type="Proteomes" id="UP000324222"/>
    </source>
</evidence>
<accession>A0A5B7GTY6</accession>
<evidence type="ECO:0000313" key="2">
    <source>
        <dbReference type="EMBL" id="MPC60488.1"/>
    </source>
</evidence>
<proteinExistence type="predicted"/>
<evidence type="ECO:0000256" key="1">
    <source>
        <dbReference type="SAM" id="MobiDB-lite"/>
    </source>
</evidence>
<sequence>MIQLFLEINVLKWSQPKVGRDIKPAMRLRLARIQQIKAKGKERQKHGIRHLDNRKPDIIRSHSM</sequence>
<protein>
    <submittedName>
        <fullName evidence="2">Uncharacterized protein</fullName>
    </submittedName>
</protein>
<gene>
    <name evidence="2" type="ORF">E2C01_054533</name>
</gene>
<dbReference type="AlphaFoldDB" id="A0A5B7GTY6"/>
<comment type="caution">
    <text evidence="2">The sequence shown here is derived from an EMBL/GenBank/DDBJ whole genome shotgun (WGS) entry which is preliminary data.</text>
</comment>
<reference evidence="2 3" key="1">
    <citation type="submission" date="2019-05" db="EMBL/GenBank/DDBJ databases">
        <title>Another draft genome of Portunus trituberculatus and its Hox gene families provides insights of decapod evolution.</title>
        <authorList>
            <person name="Jeong J.-H."/>
            <person name="Song I."/>
            <person name="Kim S."/>
            <person name="Choi T."/>
            <person name="Kim D."/>
            <person name="Ryu S."/>
            <person name="Kim W."/>
        </authorList>
    </citation>
    <scope>NUCLEOTIDE SEQUENCE [LARGE SCALE GENOMIC DNA]</scope>
    <source>
        <tissue evidence="2">Muscle</tissue>
    </source>
</reference>